<keyword evidence="1" id="KW-0479">Metal-binding</keyword>
<dbReference type="NCBIfam" id="TIGR01549">
    <property type="entry name" value="HAD-SF-IA-v1"/>
    <property type="match status" value="1"/>
</dbReference>
<dbReference type="EMBL" id="AP012320">
    <property type="protein sequence ID" value="BAL94736.1"/>
    <property type="molecule type" value="Genomic_DNA"/>
</dbReference>
<keyword evidence="6" id="KW-1185">Reference proteome</keyword>
<proteinExistence type="predicted"/>
<dbReference type="Gene3D" id="1.10.150.240">
    <property type="entry name" value="Putative phosphatase, domain 2"/>
    <property type="match status" value="1"/>
</dbReference>
<evidence type="ECO:0000313" key="6">
    <source>
        <dbReference type="Proteomes" id="UP000007883"/>
    </source>
</evidence>
<dbReference type="eggNOG" id="COG0546">
    <property type="taxonomic scope" value="Bacteria"/>
</dbReference>
<dbReference type="SFLD" id="SFLDS00003">
    <property type="entry name" value="Haloacid_Dehalogenase"/>
    <property type="match status" value="1"/>
</dbReference>
<dbReference type="KEGG" id="rge:RGE_13950"/>
<dbReference type="PANTHER" id="PTHR43434:SF23">
    <property type="entry name" value="PHOSPHOGLYCOLATE PHOSPHATASE"/>
    <property type="match status" value="1"/>
</dbReference>
<dbReference type="GO" id="GO:0006281">
    <property type="term" value="P:DNA repair"/>
    <property type="evidence" value="ECO:0007669"/>
    <property type="project" value="TreeGrafter"/>
</dbReference>
<dbReference type="InterPro" id="IPR050155">
    <property type="entry name" value="HAD-like_hydrolase_sf"/>
</dbReference>
<dbReference type="PATRIC" id="fig|983917.3.peg.1361"/>
<dbReference type="Pfam" id="PF13419">
    <property type="entry name" value="HAD_2"/>
    <property type="match status" value="1"/>
</dbReference>
<organism evidence="5 6">
    <name type="scientific">Rubrivivax gelatinosus (strain NBRC 100245 / IL144)</name>
    <dbReference type="NCBI Taxonomy" id="983917"/>
    <lineage>
        <taxon>Bacteria</taxon>
        <taxon>Pseudomonadati</taxon>
        <taxon>Pseudomonadota</taxon>
        <taxon>Betaproteobacteria</taxon>
        <taxon>Burkholderiales</taxon>
        <taxon>Sphaerotilaceae</taxon>
        <taxon>Rubrivivax</taxon>
    </lineage>
</organism>
<keyword evidence="3" id="KW-0460">Magnesium</keyword>
<evidence type="ECO:0000256" key="1">
    <source>
        <dbReference type="ARBA" id="ARBA00022723"/>
    </source>
</evidence>
<keyword evidence="4" id="KW-0119">Carbohydrate metabolism</keyword>
<evidence type="ECO:0000256" key="3">
    <source>
        <dbReference type="ARBA" id="ARBA00022842"/>
    </source>
</evidence>
<accession>I0HNZ9</accession>
<dbReference type="SUPFAM" id="SSF56784">
    <property type="entry name" value="HAD-like"/>
    <property type="match status" value="1"/>
</dbReference>
<dbReference type="InterPro" id="IPR023198">
    <property type="entry name" value="PGP-like_dom2"/>
</dbReference>
<dbReference type="GO" id="GO:0008967">
    <property type="term" value="F:phosphoglycolate phosphatase activity"/>
    <property type="evidence" value="ECO:0007669"/>
    <property type="project" value="UniProtKB-EC"/>
</dbReference>
<evidence type="ECO:0000256" key="4">
    <source>
        <dbReference type="ARBA" id="ARBA00023277"/>
    </source>
</evidence>
<dbReference type="SFLD" id="SFLDG01129">
    <property type="entry name" value="C1.5:_HAD__Beta-PGM__Phosphata"/>
    <property type="match status" value="1"/>
</dbReference>
<sequence length="220" mass="23318">MARAAAVLFDLDGTLVDSAPDLAGAANDLRVARGLEPLPYERLRPMVGTGARGMVGAAFGLAPGDEGFEPLRDAFLARYAERLLQTTRVFAAVEPMLVSLESAGLRWGIVTNKAMRYAEPVVRGLALDVRAAALIAGDTTPFSKPHPEPLFEAARRLALAPGDCVYVGDDHRDIVAGRAAGMRTLAAAWGYLGRGEPIDAWGADAVLENPAALLNWLELA</sequence>
<dbReference type="Proteomes" id="UP000007883">
    <property type="component" value="Chromosome"/>
</dbReference>
<dbReference type="PANTHER" id="PTHR43434">
    <property type="entry name" value="PHOSPHOGLYCOLATE PHOSPHATASE"/>
    <property type="match status" value="1"/>
</dbReference>
<dbReference type="Gene3D" id="3.40.50.1000">
    <property type="entry name" value="HAD superfamily/HAD-like"/>
    <property type="match status" value="1"/>
</dbReference>
<reference evidence="5 6" key="1">
    <citation type="journal article" date="2012" name="J. Bacteriol.">
        <title>Complete genome sequence of phototrophic betaproteobacterium Rubrivivax gelatinosus IL144.</title>
        <authorList>
            <person name="Nagashima S."/>
            <person name="Kamimura A."/>
            <person name="Shimizu T."/>
            <person name="Nakamura-isaki S."/>
            <person name="Aono E."/>
            <person name="Sakamoto K."/>
            <person name="Ichikawa N."/>
            <person name="Nakazawa H."/>
            <person name="Sekine M."/>
            <person name="Yamazaki S."/>
            <person name="Fujita N."/>
            <person name="Shimada K."/>
            <person name="Hanada S."/>
            <person name="Nagashima K.V.P."/>
        </authorList>
    </citation>
    <scope>NUCLEOTIDE SEQUENCE [LARGE SCALE GENOMIC DNA]</scope>
    <source>
        <strain evidence="6">NBRC 100245 / IL144</strain>
    </source>
</reference>
<dbReference type="HOGENOM" id="CLU_045011_19_1_4"/>
<dbReference type="InterPro" id="IPR023214">
    <property type="entry name" value="HAD_sf"/>
</dbReference>
<gene>
    <name evidence="5" type="primary">gph</name>
    <name evidence="5" type="ordered locus">RGE_13950</name>
</gene>
<protein>
    <submittedName>
        <fullName evidence="5">Phosphoglycolate phosphatase Gph</fullName>
        <ecNumber evidence="5">3.1.3.18</ecNumber>
    </submittedName>
</protein>
<dbReference type="InterPro" id="IPR036412">
    <property type="entry name" value="HAD-like_sf"/>
</dbReference>
<evidence type="ECO:0000256" key="2">
    <source>
        <dbReference type="ARBA" id="ARBA00022801"/>
    </source>
</evidence>
<dbReference type="AlphaFoldDB" id="I0HNZ9"/>
<name>I0HNZ9_RUBGI</name>
<keyword evidence="2 5" id="KW-0378">Hydrolase</keyword>
<dbReference type="GO" id="GO:0046872">
    <property type="term" value="F:metal ion binding"/>
    <property type="evidence" value="ECO:0007669"/>
    <property type="project" value="UniProtKB-KW"/>
</dbReference>
<evidence type="ECO:0000313" key="5">
    <source>
        <dbReference type="EMBL" id="BAL94736.1"/>
    </source>
</evidence>
<dbReference type="InterPro" id="IPR041492">
    <property type="entry name" value="HAD_2"/>
</dbReference>
<dbReference type="STRING" id="983917.RGE_13950"/>
<dbReference type="InterPro" id="IPR006439">
    <property type="entry name" value="HAD-SF_hydro_IA"/>
</dbReference>
<dbReference type="RefSeq" id="WP_014427605.1">
    <property type="nucleotide sequence ID" value="NC_017075.1"/>
</dbReference>
<dbReference type="GO" id="GO:0005829">
    <property type="term" value="C:cytosol"/>
    <property type="evidence" value="ECO:0007669"/>
    <property type="project" value="TreeGrafter"/>
</dbReference>
<dbReference type="EC" id="3.1.3.18" evidence="5"/>